<name>A0ABD3KR12_EUCGL</name>
<dbReference type="Proteomes" id="UP001634007">
    <property type="component" value="Unassembled WGS sequence"/>
</dbReference>
<keyword evidence="2" id="KW-1185">Reference proteome</keyword>
<dbReference type="AlphaFoldDB" id="A0ABD3KR12"/>
<sequence length="53" mass="6201">MVQNLLLWAHPTMHPFCAVASLGSSRLEEPLFWVMESSRMTHKKCLLLFPRPY</sequence>
<proteinExistence type="predicted"/>
<evidence type="ECO:0000313" key="1">
    <source>
        <dbReference type="EMBL" id="KAL3739616.1"/>
    </source>
</evidence>
<reference evidence="1 2" key="1">
    <citation type="submission" date="2024-11" db="EMBL/GenBank/DDBJ databases">
        <title>Chromosome-level genome assembly of Eucalyptus globulus Labill. provides insights into its genome evolution.</title>
        <authorList>
            <person name="Li X."/>
        </authorList>
    </citation>
    <scope>NUCLEOTIDE SEQUENCE [LARGE SCALE GENOMIC DNA]</scope>
    <source>
        <strain evidence="1">CL2024</strain>
        <tissue evidence="1">Fresh tender leaves</tissue>
    </source>
</reference>
<accession>A0ABD3KR12</accession>
<protein>
    <submittedName>
        <fullName evidence="1">Uncharacterized protein</fullName>
    </submittedName>
</protein>
<comment type="caution">
    <text evidence="1">The sequence shown here is derived from an EMBL/GenBank/DDBJ whole genome shotgun (WGS) entry which is preliminary data.</text>
</comment>
<organism evidence="1 2">
    <name type="scientific">Eucalyptus globulus</name>
    <name type="common">Tasmanian blue gum</name>
    <dbReference type="NCBI Taxonomy" id="34317"/>
    <lineage>
        <taxon>Eukaryota</taxon>
        <taxon>Viridiplantae</taxon>
        <taxon>Streptophyta</taxon>
        <taxon>Embryophyta</taxon>
        <taxon>Tracheophyta</taxon>
        <taxon>Spermatophyta</taxon>
        <taxon>Magnoliopsida</taxon>
        <taxon>eudicotyledons</taxon>
        <taxon>Gunneridae</taxon>
        <taxon>Pentapetalae</taxon>
        <taxon>rosids</taxon>
        <taxon>malvids</taxon>
        <taxon>Myrtales</taxon>
        <taxon>Myrtaceae</taxon>
        <taxon>Myrtoideae</taxon>
        <taxon>Eucalypteae</taxon>
        <taxon>Eucalyptus</taxon>
    </lineage>
</organism>
<dbReference type="EMBL" id="JBJKBG010000005">
    <property type="protein sequence ID" value="KAL3739616.1"/>
    <property type="molecule type" value="Genomic_DNA"/>
</dbReference>
<gene>
    <name evidence="1" type="ORF">ACJRO7_020949</name>
</gene>
<evidence type="ECO:0000313" key="2">
    <source>
        <dbReference type="Proteomes" id="UP001634007"/>
    </source>
</evidence>